<gene>
    <name evidence="2" type="ORF">SacxiDRAFT_4411</name>
</gene>
<name>I0V8Y7_9PSEU</name>
<reference evidence="2 3" key="1">
    <citation type="submission" date="2012-01" db="EMBL/GenBank/DDBJ databases">
        <title>Improved High-Quality Draft sequence of Saccharomonospora xinjiangensis XJ-54.</title>
        <authorList>
            <consortium name="US DOE Joint Genome Institute"/>
            <person name="Lucas S."/>
            <person name="Han J."/>
            <person name="Lapidus A."/>
            <person name="Cheng J.-F."/>
            <person name="Goodwin L."/>
            <person name="Pitluck S."/>
            <person name="Peters L."/>
            <person name="Mikhailova N."/>
            <person name="Teshima H."/>
            <person name="Detter J.C."/>
            <person name="Han C."/>
            <person name="Tapia R."/>
            <person name="Land M."/>
            <person name="Hauser L."/>
            <person name="Kyrpides N."/>
            <person name="Ivanova N."/>
            <person name="Pagani I."/>
            <person name="Brambilla E.-M."/>
            <person name="Klenk H.-P."/>
            <person name="Woyke T."/>
        </authorList>
    </citation>
    <scope>NUCLEOTIDE SEQUENCE [LARGE SCALE GENOMIC DNA]</scope>
    <source>
        <strain evidence="2 3">XJ-54</strain>
    </source>
</reference>
<feature type="domain" description="Carrier" evidence="1">
    <location>
        <begin position="3"/>
        <end position="84"/>
    </location>
</feature>
<dbReference type="RefSeq" id="WP_006240824.1">
    <property type="nucleotide sequence ID" value="NZ_JH636049.1"/>
</dbReference>
<evidence type="ECO:0000313" key="3">
    <source>
        <dbReference type="Proteomes" id="UP000004691"/>
    </source>
</evidence>
<proteinExistence type="predicted"/>
<dbReference type="Pfam" id="PF00550">
    <property type="entry name" value="PP-binding"/>
    <property type="match status" value="1"/>
</dbReference>
<dbReference type="AlphaFoldDB" id="I0V8Y7"/>
<protein>
    <submittedName>
        <fullName evidence="2">Acyl carrier protein</fullName>
    </submittedName>
</protein>
<dbReference type="SUPFAM" id="SSF47336">
    <property type="entry name" value="ACP-like"/>
    <property type="match status" value="1"/>
</dbReference>
<dbReference type="HOGENOM" id="CLU_108696_16_4_11"/>
<evidence type="ECO:0000259" key="1">
    <source>
        <dbReference type="PROSITE" id="PS50075"/>
    </source>
</evidence>
<dbReference type="Gene3D" id="1.10.1200.10">
    <property type="entry name" value="ACP-like"/>
    <property type="match status" value="1"/>
</dbReference>
<dbReference type="Proteomes" id="UP000004691">
    <property type="component" value="Unassembled WGS sequence"/>
</dbReference>
<sequence>MTTASEQTTEAVAERISGFLEQRTKLTWEPDTDLFDSGAVSSLFATELVVFLEETFDIEIVGRDLRLDNFRTVRVMTDLVRRLREENHDG</sequence>
<keyword evidence="3" id="KW-1185">Reference proteome</keyword>
<dbReference type="STRING" id="882086.SacxiDRAFT_4411"/>
<dbReference type="OrthoDB" id="677810at2"/>
<dbReference type="eggNOG" id="COG0236">
    <property type="taxonomic scope" value="Bacteria"/>
</dbReference>
<evidence type="ECO:0000313" key="2">
    <source>
        <dbReference type="EMBL" id="EID56590.1"/>
    </source>
</evidence>
<dbReference type="InterPro" id="IPR009081">
    <property type="entry name" value="PP-bd_ACP"/>
</dbReference>
<accession>I0V8Y7</accession>
<organism evidence="2 3">
    <name type="scientific">Saccharomonospora xinjiangensis XJ-54</name>
    <dbReference type="NCBI Taxonomy" id="882086"/>
    <lineage>
        <taxon>Bacteria</taxon>
        <taxon>Bacillati</taxon>
        <taxon>Actinomycetota</taxon>
        <taxon>Actinomycetes</taxon>
        <taxon>Pseudonocardiales</taxon>
        <taxon>Pseudonocardiaceae</taxon>
        <taxon>Saccharomonospora</taxon>
    </lineage>
</organism>
<dbReference type="PROSITE" id="PS50075">
    <property type="entry name" value="CARRIER"/>
    <property type="match status" value="1"/>
</dbReference>
<dbReference type="InterPro" id="IPR036736">
    <property type="entry name" value="ACP-like_sf"/>
</dbReference>
<dbReference type="EMBL" id="JH636049">
    <property type="protein sequence ID" value="EID56590.1"/>
    <property type="molecule type" value="Genomic_DNA"/>
</dbReference>